<sequence length="72" mass="8350">MSFFPVRCFTCGKIVKWSPFEKLVESGVSEDETLDKLGYRRMCCRRMFLGHVPELEKAILLYNTTKKSGDPE</sequence>
<evidence type="ECO:0000256" key="2">
    <source>
        <dbReference type="ARBA" id="ARBA00022478"/>
    </source>
</evidence>
<protein>
    <recommendedName>
        <fullName evidence="8">DNA-directed RNA polymerase RPB10 homolog</fullName>
    </recommendedName>
</protein>
<evidence type="ECO:0000256" key="6">
    <source>
        <dbReference type="ARBA" id="ARBA00029376"/>
    </source>
</evidence>
<accession>A0A481YVT6</accession>
<dbReference type="GO" id="GO:0000428">
    <property type="term" value="C:DNA-directed RNA polymerase complex"/>
    <property type="evidence" value="ECO:0007669"/>
    <property type="project" value="UniProtKB-KW"/>
</dbReference>
<dbReference type="GO" id="GO:0006351">
    <property type="term" value="P:DNA-templated transcription"/>
    <property type="evidence" value="ECO:0007669"/>
    <property type="project" value="InterPro"/>
</dbReference>
<evidence type="ECO:0000313" key="9">
    <source>
        <dbReference type="EMBL" id="QBK86616.1"/>
    </source>
</evidence>
<dbReference type="SUPFAM" id="SSF46924">
    <property type="entry name" value="RNA polymerase subunit RPB10"/>
    <property type="match status" value="1"/>
</dbReference>
<dbReference type="PANTHER" id="PTHR23431">
    <property type="entry name" value="DNA-DIRECTED RNA POLYMERASES I, II, AND III SUBUNIT RPABC5 FAMILY MEMBER"/>
    <property type="match status" value="1"/>
</dbReference>
<evidence type="ECO:0000256" key="1">
    <source>
        <dbReference type="ARBA" id="ARBA00007390"/>
    </source>
</evidence>
<dbReference type="EMBL" id="MK500334">
    <property type="protein sequence ID" value="QBK86616.1"/>
    <property type="molecule type" value="Genomic_DNA"/>
</dbReference>
<dbReference type="GO" id="GO:0003899">
    <property type="term" value="F:DNA-directed RNA polymerase activity"/>
    <property type="evidence" value="ECO:0007669"/>
    <property type="project" value="InterPro"/>
</dbReference>
<dbReference type="InterPro" id="IPR023580">
    <property type="entry name" value="RNA_pol_su_RPB10"/>
</dbReference>
<evidence type="ECO:0000256" key="7">
    <source>
        <dbReference type="ARBA" id="ARBA00029482"/>
    </source>
</evidence>
<dbReference type="PIRSF" id="PIRSF005653">
    <property type="entry name" value="RNA_pol_N/8_sub"/>
    <property type="match status" value="1"/>
</dbReference>
<dbReference type="InterPro" id="IPR000268">
    <property type="entry name" value="RPABC5/Rpb10"/>
</dbReference>
<dbReference type="Pfam" id="PF01194">
    <property type="entry name" value="RNA_pol_N"/>
    <property type="match status" value="1"/>
</dbReference>
<dbReference type="PROSITE" id="PS01112">
    <property type="entry name" value="RNA_POL_N_8KD"/>
    <property type="match status" value="1"/>
</dbReference>
<reference evidence="9" key="1">
    <citation type="journal article" date="2019" name="MBio">
        <title>Virus Genomes from Deep Sea Sediments Expand the Ocean Megavirome and Support Independent Origins of Viral Gigantism.</title>
        <authorList>
            <person name="Backstrom D."/>
            <person name="Yutin N."/>
            <person name="Jorgensen S.L."/>
            <person name="Dharamshi J."/>
            <person name="Homa F."/>
            <person name="Zaremba-Niedwiedzka K."/>
            <person name="Spang A."/>
            <person name="Wolf Y.I."/>
            <person name="Koonin E.V."/>
            <person name="Ettema T.J."/>
        </authorList>
    </citation>
    <scope>NUCLEOTIDE SEQUENCE</scope>
</reference>
<comment type="similarity">
    <text evidence="1">Belongs to the archaeal RpoN/eukaryotic RPB10 RNA polymerase subunit family.</text>
</comment>
<keyword evidence="2" id="KW-0240">DNA-directed RNA polymerase</keyword>
<gene>
    <name evidence="9" type="ORF">LCMAC102_04120</name>
</gene>
<dbReference type="InterPro" id="IPR020789">
    <property type="entry name" value="RNA_pol_suN_Zn-BS"/>
</dbReference>
<dbReference type="GO" id="GO:0008270">
    <property type="term" value="F:zinc ion binding"/>
    <property type="evidence" value="ECO:0007669"/>
    <property type="project" value="InterPro"/>
</dbReference>
<organism evidence="9">
    <name type="scientific">Marseillevirus LCMAC102</name>
    <dbReference type="NCBI Taxonomy" id="2506603"/>
    <lineage>
        <taxon>Viruses</taxon>
        <taxon>Varidnaviria</taxon>
        <taxon>Bamfordvirae</taxon>
        <taxon>Nucleocytoviricota</taxon>
        <taxon>Megaviricetes</taxon>
        <taxon>Pimascovirales</taxon>
        <taxon>Pimascovirales incertae sedis</taxon>
        <taxon>Marseilleviridae</taxon>
    </lineage>
</organism>
<evidence type="ECO:0000256" key="3">
    <source>
        <dbReference type="ARBA" id="ARBA00022723"/>
    </source>
</evidence>
<proteinExistence type="inferred from homology"/>
<evidence type="ECO:0000256" key="5">
    <source>
        <dbReference type="ARBA" id="ARBA00023163"/>
    </source>
</evidence>
<keyword evidence="5" id="KW-0804">Transcription</keyword>
<evidence type="ECO:0000256" key="4">
    <source>
        <dbReference type="ARBA" id="ARBA00022833"/>
    </source>
</evidence>
<dbReference type="Gene3D" id="1.10.10.60">
    <property type="entry name" value="Homeodomain-like"/>
    <property type="match status" value="1"/>
</dbReference>
<evidence type="ECO:0000256" key="8">
    <source>
        <dbReference type="ARBA" id="ARBA00029537"/>
    </source>
</evidence>
<comment type="subunit">
    <text evidence="7">Part of the viral DNA-directed RNA polymerase that consists of 8 polII-like subunits (RPB1, RPB2, RPB3, RPB5, RPB6, RPB7, RPB9, RPB10), a capping enzyme and a termination factor.</text>
</comment>
<keyword evidence="4" id="KW-0862">Zinc</keyword>
<name>A0A481YVT6_9VIRU</name>
<dbReference type="PANTHER" id="PTHR23431:SF3">
    <property type="entry name" value="DNA-DIRECTED RNA POLYMERASES I, II, AND III SUBUNIT RPABC5"/>
    <property type="match status" value="1"/>
</dbReference>
<dbReference type="GO" id="GO:0003677">
    <property type="term" value="F:DNA binding"/>
    <property type="evidence" value="ECO:0007669"/>
    <property type="project" value="InterPro"/>
</dbReference>
<keyword evidence="3" id="KW-0479">Metal-binding</keyword>
<comment type="function">
    <text evidence="6">Component of the DNA-directed RNA polymerase (RNAP) that catalyzes the transcription in the cytoplasm of viral DNA into RNA using the four ribonucleoside triphosphates as substrates.</text>
</comment>